<gene>
    <name evidence="3" type="ORF">RD110_24715</name>
</gene>
<evidence type="ECO:0000256" key="1">
    <source>
        <dbReference type="SAM" id="MobiDB-lite"/>
    </source>
</evidence>
<accession>A0A1P8K1Y1</accession>
<feature type="compositionally biased region" description="Acidic residues" evidence="1">
    <location>
        <begin position="90"/>
        <end position="102"/>
    </location>
</feature>
<feature type="signal peptide" evidence="2">
    <location>
        <begin position="1"/>
        <end position="21"/>
    </location>
</feature>
<evidence type="ECO:0008006" key="5">
    <source>
        <dbReference type="Google" id="ProtNLM"/>
    </source>
</evidence>
<protein>
    <recommendedName>
        <fullName evidence="5">Lipocalin-like domain-containing protein</fullName>
    </recommendedName>
</protein>
<evidence type="ECO:0000313" key="3">
    <source>
        <dbReference type="EMBL" id="APW40010.1"/>
    </source>
</evidence>
<reference evidence="3 4" key="1">
    <citation type="submission" date="2017-01" db="EMBL/GenBank/DDBJ databases">
        <authorList>
            <person name="Mah S.A."/>
            <person name="Swanson W.J."/>
            <person name="Moy G.W."/>
            <person name="Vacquier V.D."/>
        </authorList>
    </citation>
    <scope>NUCLEOTIDE SEQUENCE [LARGE SCALE GENOMIC DNA]</scope>
    <source>
        <strain evidence="3 4">DCY110</strain>
    </source>
</reference>
<dbReference type="RefSeq" id="WP_076203124.1">
    <property type="nucleotide sequence ID" value="NZ_CP019236.1"/>
</dbReference>
<dbReference type="AlphaFoldDB" id="A0A1P8K1Y1"/>
<keyword evidence="4" id="KW-1185">Reference proteome</keyword>
<proteinExistence type="predicted"/>
<dbReference type="STRING" id="1842727.RD110_24715"/>
<sequence>MTEIRLRLAIPLLAACLGAGAAAQGVPAACPAPADIVPQHLYGTWLAQVDGEAGPVTIRLGRHPELAGSVSGTLERKGPAGAERAQVAGDVDEGDFTLEESSDGQRIGATWIGRMTDASCGKEIKGTWTKASDTSSNAARSFTLRKQGGWQ</sequence>
<feature type="region of interest" description="Disordered" evidence="1">
    <location>
        <begin position="69"/>
        <end position="104"/>
    </location>
</feature>
<feature type="region of interest" description="Disordered" evidence="1">
    <location>
        <begin position="128"/>
        <end position="151"/>
    </location>
</feature>
<name>A0A1P8K1Y1_9BURK</name>
<feature type="chain" id="PRO_5012342822" description="Lipocalin-like domain-containing protein" evidence="2">
    <location>
        <begin position="22"/>
        <end position="151"/>
    </location>
</feature>
<dbReference type="Proteomes" id="UP000186609">
    <property type="component" value="Chromosome"/>
</dbReference>
<evidence type="ECO:0000313" key="4">
    <source>
        <dbReference type="Proteomes" id="UP000186609"/>
    </source>
</evidence>
<dbReference type="OrthoDB" id="8909437at2"/>
<organism evidence="3 4">
    <name type="scientific">Rhodoferax koreensis</name>
    <dbReference type="NCBI Taxonomy" id="1842727"/>
    <lineage>
        <taxon>Bacteria</taxon>
        <taxon>Pseudomonadati</taxon>
        <taxon>Pseudomonadota</taxon>
        <taxon>Betaproteobacteria</taxon>
        <taxon>Burkholderiales</taxon>
        <taxon>Comamonadaceae</taxon>
        <taxon>Rhodoferax</taxon>
    </lineage>
</organism>
<evidence type="ECO:0000256" key="2">
    <source>
        <dbReference type="SAM" id="SignalP"/>
    </source>
</evidence>
<keyword evidence="2" id="KW-0732">Signal</keyword>
<dbReference type="EMBL" id="CP019236">
    <property type="protein sequence ID" value="APW40010.1"/>
    <property type="molecule type" value="Genomic_DNA"/>
</dbReference>
<dbReference type="KEGG" id="rhy:RD110_24715"/>
<feature type="compositionally biased region" description="Polar residues" evidence="1">
    <location>
        <begin position="129"/>
        <end position="140"/>
    </location>
</feature>